<accession>A0A671TWB7</accession>
<reference evidence="1" key="3">
    <citation type="submission" date="2025-09" db="UniProtKB">
        <authorList>
            <consortium name="Ensembl"/>
        </authorList>
    </citation>
    <scope>IDENTIFICATION</scope>
</reference>
<evidence type="ECO:0000313" key="2">
    <source>
        <dbReference type="Proteomes" id="UP000472265"/>
    </source>
</evidence>
<dbReference type="Proteomes" id="UP000472265">
    <property type="component" value="Chromosome 16"/>
</dbReference>
<evidence type="ECO:0000313" key="1">
    <source>
        <dbReference type="Ensembl" id="ENSSAUP00010006309.1"/>
    </source>
</evidence>
<reference evidence="1" key="2">
    <citation type="submission" date="2025-08" db="UniProtKB">
        <authorList>
            <consortium name="Ensembl"/>
        </authorList>
    </citation>
    <scope>IDENTIFICATION</scope>
</reference>
<organism evidence="1 2">
    <name type="scientific">Sparus aurata</name>
    <name type="common">Gilthead sea bream</name>
    <dbReference type="NCBI Taxonomy" id="8175"/>
    <lineage>
        <taxon>Eukaryota</taxon>
        <taxon>Metazoa</taxon>
        <taxon>Chordata</taxon>
        <taxon>Craniata</taxon>
        <taxon>Vertebrata</taxon>
        <taxon>Euteleostomi</taxon>
        <taxon>Actinopterygii</taxon>
        <taxon>Neopterygii</taxon>
        <taxon>Teleostei</taxon>
        <taxon>Neoteleostei</taxon>
        <taxon>Acanthomorphata</taxon>
        <taxon>Eupercaria</taxon>
        <taxon>Spariformes</taxon>
        <taxon>Sparidae</taxon>
        <taxon>Sparus</taxon>
    </lineage>
</organism>
<reference evidence="1" key="1">
    <citation type="submission" date="2021-04" db="EMBL/GenBank/DDBJ databases">
        <authorList>
            <consortium name="Wellcome Sanger Institute Data Sharing"/>
        </authorList>
    </citation>
    <scope>NUCLEOTIDE SEQUENCE [LARGE SCALE GENOMIC DNA]</scope>
</reference>
<name>A0A671TWB7_SPAAU</name>
<protein>
    <submittedName>
        <fullName evidence="1">Uncharacterized protein</fullName>
    </submittedName>
</protein>
<dbReference type="AlphaFoldDB" id="A0A671TWB7"/>
<dbReference type="InParanoid" id="A0A671TWB7"/>
<sequence>MSRLTKFQVPWVCFNEPTPACLPSPECALHPHLYHVFTFTHIQ</sequence>
<proteinExistence type="predicted"/>
<keyword evidence="2" id="KW-1185">Reference proteome</keyword>
<dbReference type="Ensembl" id="ENSSAUT00010006798.1">
    <property type="protein sequence ID" value="ENSSAUP00010006309.1"/>
    <property type="gene ID" value="ENSSAUG00010003214.1"/>
</dbReference>